<dbReference type="CDD" id="cd06257">
    <property type="entry name" value="DnaJ"/>
    <property type="match status" value="1"/>
</dbReference>
<keyword evidence="10" id="KW-0408">Iron</keyword>
<dbReference type="InterPro" id="IPR001623">
    <property type="entry name" value="DnaJ_domain"/>
</dbReference>
<evidence type="ECO:0000256" key="10">
    <source>
        <dbReference type="ARBA" id="ARBA00023004"/>
    </source>
</evidence>
<dbReference type="GO" id="GO:0005634">
    <property type="term" value="C:nucleus"/>
    <property type="evidence" value="ECO:0007669"/>
    <property type="project" value="UniProtKB-SubCell"/>
</dbReference>
<accession>A0AAF0DJI2</accession>
<evidence type="ECO:0000259" key="12">
    <source>
        <dbReference type="PROSITE" id="PS50076"/>
    </source>
</evidence>
<dbReference type="GO" id="GO:0046872">
    <property type="term" value="F:metal ion binding"/>
    <property type="evidence" value="ECO:0007669"/>
    <property type="project" value="UniProtKB-KW"/>
</dbReference>
<evidence type="ECO:0000256" key="9">
    <source>
        <dbReference type="ARBA" id="ARBA00022833"/>
    </source>
</evidence>
<dbReference type="GO" id="GO:0017183">
    <property type="term" value="P:protein histidyl modification to diphthamide"/>
    <property type="evidence" value="ECO:0007669"/>
    <property type="project" value="InterPro"/>
</dbReference>
<dbReference type="GO" id="GO:0005737">
    <property type="term" value="C:cytoplasm"/>
    <property type="evidence" value="ECO:0007669"/>
    <property type="project" value="UniProtKB-SubCell"/>
</dbReference>
<evidence type="ECO:0000256" key="8">
    <source>
        <dbReference type="ARBA" id="ARBA00022723"/>
    </source>
</evidence>
<dbReference type="SUPFAM" id="SSF46565">
    <property type="entry name" value="Chaperone J-domain"/>
    <property type="match status" value="1"/>
</dbReference>
<evidence type="ECO:0000256" key="6">
    <source>
        <dbReference type="ARBA" id="ARBA00021797"/>
    </source>
</evidence>
<evidence type="ECO:0000256" key="11">
    <source>
        <dbReference type="ARBA" id="ARBA00023242"/>
    </source>
</evidence>
<dbReference type="PROSITE" id="PS50076">
    <property type="entry name" value="DNAJ_2"/>
    <property type="match status" value="1"/>
</dbReference>
<keyword evidence="8" id="KW-0479">Metal-binding</keyword>
<dbReference type="PANTHER" id="PTHR21454:SF46">
    <property type="entry name" value="DIPHTHAMIDE BIOSYNTHESIS PROTEIN 4"/>
    <property type="match status" value="1"/>
</dbReference>
<dbReference type="EMBL" id="CP120629">
    <property type="protein sequence ID" value="WEW59538.1"/>
    <property type="molecule type" value="Genomic_DNA"/>
</dbReference>
<reference evidence="14" key="1">
    <citation type="submission" date="2023-03" db="EMBL/GenBank/DDBJ databases">
        <title>Emydomyces testavorans Genome Sequence.</title>
        <authorList>
            <person name="Hoyer L."/>
        </authorList>
    </citation>
    <scope>NUCLEOTIDE SEQUENCE</scope>
    <source>
        <strain evidence="14">16-2883</strain>
    </source>
</reference>
<feature type="domain" description="J" evidence="12">
    <location>
        <begin position="13"/>
        <end position="103"/>
    </location>
</feature>
<proteinExistence type="inferred from homology"/>
<evidence type="ECO:0000256" key="1">
    <source>
        <dbReference type="ARBA" id="ARBA00003474"/>
    </source>
</evidence>
<dbReference type="Pfam" id="PF05207">
    <property type="entry name" value="Zn_ribbon_CSL"/>
    <property type="match status" value="1"/>
</dbReference>
<dbReference type="InterPro" id="IPR007872">
    <property type="entry name" value="DPH_MB_dom"/>
</dbReference>
<dbReference type="Proteomes" id="UP001219355">
    <property type="component" value="Chromosome 3"/>
</dbReference>
<dbReference type="PROSITE" id="PS51074">
    <property type="entry name" value="DPH_MB"/>
    <property type="match status" value="1"/>
</dbReference>
<evidence type="ECO:0000313" key="15">
    <source>
        <dbReference type="Proteomes" id="UP001219355"/>
    </source>
</evidence>
<dbReference type="InterPro" id="IPR036869">
    <property type="entry name" value="J_dom_sf"/>
</dbReference>
<evidence type="ECO:0000259" key="13">
    <source>
        <dbReference type="PROSITE" id="PS51074"/>
    </source>
</evidence>
<evidence type="ECO:0000256" key="3">
    <source>
        <dbReference type="ARBA" id="ARBA00004496"/>
    </source>
</evidence>
<name>A0AAF0DJI2_9EURO</name>
<comment type="function">
    <text evidence="1">Required for the first step of diphthamide biosynthesis, the transfer of 3-amino-3-carboxypropyl from S-adenosyl-L-methionine to a histidine residue. Diphthamide is a post-translational modification of histidine which occurs in elongation factor 2.</text>
</comment>
<evidence type="ECO:0000256" key="5">
    <source>
        <dbReference type="ARBA" id="ARBA00006169"/>
    </source>
</evidence>
<keyword evidence="7" id="KW-0963">Cytoplasm</keyword>
<dbReference type="Pfam" id="PF00226">
    <property type="entry name" value="DnaJ"/>
    <property type="match status" value="1"/>
</dbReference>
<dbReference type="PANTHER" id="PTHR21454">
    <property type="entry name" value="DPH3 HOMOLOG-RELATED"/>
    <property type="match status" value="1"/>
</dbReference>
<dbReference type="AlphaFoldDB" id="A0AAF0DJI2"/>
<sequence length="214" mass="23997">MSFPAGEWASHTTYYDILEVPPPPVLLSQSDLKAAYHRALLKYHPDKSSPSSPASYVTTSVQTCTLASNVSSQNSRIYTIDQITTAYKLLSDPRKKAEYDRSLYLSDISGVGSKRFVINEKQAFCTGLEVFDLDDMQVGMDSEGSEFWYRNCRCGDTKGFLIHEEDLENEMERGEIMLGCQGCSLWAKILFAVNQGEQEDREMGRGERSVDGNS</sequence>
<dbReference type="SMART" id="SM00271">
    <property type="entry name" value="DnaJ"/>
    <property type="match status" value="1"/>
</dbReference>
<evidence type="ECO:0000256" key="7">
    <source>
        <dbReference type="ARBA" id="ARBA00022490"/>
    </source>
</evidence>
<dbReference type="InterPro" id="IPR044248">
    <property type="entry name" value="DPH3/4-like"/>
</dbReference>
<dbReference type="SUPFAM" id="SSF144217">
    <property type="entry name" value="CSL zinc finger"/>
    <property type="match status" value="1"/>
</dbReference>
<organism evidence="14 15">
    <name type="scientific">Emydomyces testavorans</name>
    <dbReference type="NCBI Taxonomy" id="2070801"/>
    <lineage>
        <taxon>Eukaryota</taxon>
        <taxon>Fungi</taxon>
        <taxon>Dikarya</taxon>
        <taxon>Ascomycota</taxon>
        <taxon>Pezizomycotina</taxon>
        <taxon>Eurotiomycetes</taxon>
        <taxon>Eurotiomycetidae</taxon>
        <taxon>Onygenales</taxon>
        <taxon>Nannizziopsiaceae</taxon>
        <taxon>Emydomyces</taxon>
    </lineage>
</organism>
<keyword evidence="15" id="KW-1185">Reference proteome</keyword>
<keyword evidence="11" id="KW-0539">Nucleus</keyword>
<feature type="domain" description="DPH-type MB" evidence="13">
    <location>
        <begin position="127"/>
        <end position="192"/>
    </location>
</feature>
<evidence type="ECO:0000256" key="4">
    <source>
        <dbReference type="ARBA" id="ARBA00005156"/>
    </source>
</evidence>
<dbReference type="Gene3D" id="3.10.660.10">
    <property type="entry name" value="DPH Zinc finger"/>
    <property type="match status" value="1"/>
</dbReference>
<dbReference type="Gene3D" id="1.10.287.110">
    <property type="entry name" value="DnaJ domain"/>
    <property type="match status" value="1"/>
</dbReference>
<comment type="similarity">
    <text evidence="5">Belongs to the DPH4 family.</text>
</comment>
<comment type="pathway">
    <text evidence="4">Protein modification; peptidyl-diphthamide biosynthesis.</text>
</comment>
<comment type="subcellular location">
    <subcellularLocation>
        <location evidence="3">Cytoplasm</location>
    </subcellularLocation>
    <subcellularLocation>
        <location evidence="2">Nucleus</location>
    </subcellularLocation>
</comment>
<protein>
    <recommendedName>
        <fullName evidence="6">Diphthamide biosynthesis protein 4</fullName>
    </recommendedName>
</protein>
<evidence type="ECO:0000313" key="14">
    <source>
        <dbReference type="EMBL" id="WEW59538.1"/>
    </source>
</evidence>
<gene>
    <name evidence="14" type="primary">DPH4</name>
    <name evidence="14" type="ORF">PRK78_005012</name>
</gene>
<dbReference type="PRINTS" id="PR00625">
    <property type="entry name" value="JDOMAIN"/>
</dbReference>
<dbReference type="InterPro" id="IPR036671">
    <property type="entry name" value="DPH_MB_sf"/>
</dbReference>
<evidence type="ECO:0000256" key="2">
    <source>
        <dbReference type="ARBA" id="ARBA00004123"/>
    </source>
</evidence>
<keyword evidence="9" id="KW-0862">Zinc</keyword>